<feature type="transmembrane region" description="Helical" evidence="6">
    <location>
        <begin position="6"/>
        <end position="22"/>
    </location>
</feature>
<dbReference type="PANTHER" id="PTHR30386:SF26">
    <property type="entry name" value="TRANSPORT PROTEIN COMB"/>
    <property type="match status" value="1"/>
</dbReference>
<dbReference type="STRING" id="1903952.BIT28_02310"/>
<comment type="similarity">
    <text evidence="2">Belongs to the membrane fusion protein (MFP) (TC 8.A.1) family.</text>
</comment>
<dbReference type="PANTHER" id="PTHR30386">
    <property type="entry name" value="MEMBRANE FUSION SUBUNIT OF EMRAB-TOLC MULTIDRUG EFFLUX PUMP"/>
    <property type="match status" value="1"/>
</dbReference>
<keyword evidence="9" id="KW-1185">Reference proteome</keyword>
<gene>
    <name evidence="8" type="ORF">BIT28_02310</name>
</gene>
<protein>
    <submittedName>
        <fullName evidence="8">Multidrug transporter</fullName>
    </submittedName>
</protein>
<evidence type="ECO:0000313" key="9">
    <source>
        <dbReference type="Proteomes" id="UP000186905"/>
    </source>
</evidence>
<evidence type="ECO:0000256" key="2">
    <source>
        <dbReference type="ARBA" id="ARBA00009477"/>
    </source>
</evidence>
<dbReference type="AlphaFoldDB" id="A0A1Q9H1W4"/>
<evidence type="ECO:0000256" key="3">
    <source>
        <dbReference type="ARBA" id="ARBA00022692"/>
    </source>
</evidence>
<dbReference type="Gene3D" id="1.10.287.470">
    <property type="entry name" value="Helix hairpin bin"/>
    <property type="match status" value="1"/>
</dbReference>
<evidence type="ECO:0000259" key="7">
    <source>
        <dbReference type="Pfam" id="PF25917"/>
    </source>
</evidence>
<dbReference type="OrthoDB" id="107989at2"/>
<comment type="subcellular location">
    <subcellularLocation>
        <location evidence="1">Membrane</location>
        <topology evidence="1">Single-pass membrane protein</topology>
    </subcellularLocation>
</comment>
<accession>A0A1Q9H1W4</accession>
<keyword evidence="4 6" id="KW-1133">Transmembrane helix</keyword>
<feature type="transmembrane region" description="Helical" evidence="6">
    <location>
        <begin position="29"/>
        <end position="51"/>
    </location>
</feature>
<evidence type="ECO:0000256" key="5">
    <source>
        <dbReference type="ARBA" id="ARBA00023136"/>
    </source>
</evidence>
<comment type="caution">
    <text evidence="8">The sequence shown here is derived from an EMBL/GenBank/DDBJ whole genome shotgun (WGS) entry which is preliminary data.</text>
</comment>
<dbReference type="InterPro" id="IPR050739">
    <property type="entry name" value="MFP"/>
</dbReference>
<keyword evidence="3 6" id="KW-0812">Transmembrane</keyword>
<dbReference type="SUPFAM" id="SSF111369">
    <property type="entry name" value="HlyD-like secretion proteins"/>
    <property type="match status" value="2"/>
</dbReference>
<dbReference type="Pfam" id="PF25917">
    <property type="entry name" value="BSH_RND"/>
    <property type="match status" value="1"/>
</dbReference>
<dbReference type="EMBL" id="MJIL01000033">
    <property type="protein sequence ID" value="OLQ81710.1"/>
    <property type="molecule type" value="Genomic_DNA"/>
</dbReference>
<dbReference type="Gene3D" id="2.40.50.100">
    <property type="match status" value="1"/>
</dbReference>
<keyword evidence="5 6" id="KW-0472">Membrane</keyword>
<dbReference type="InterPro" id="IPR058625">
    <property type="entry name" value="MdtA-like_BSH"/>
</dbReference>
<reference evidence="8 9" key="1">
    <citation type="submission" date="2016-09" db="EMBL/GenBank/DDBJ databases">
        <title>Photobacterium proteolyticum sp. nov. a protease producing bacterium isolated from ocean sediments of Laizhou Bay.</title>
        <authorList>
            <person name="Li Y."/>
        </authorList>
    </citation>
    <scope>NUCLEOTIDE SEQUENCE [LARGE SCALE GENOMIC DNA]</scope>
    <source>
        <strain evidence="8 9">13-12</strain>
    </source>
</reference>
<proteinExistence type="inferred from homology"/>
<dbReference type="Gene3D" id="2.40.30.170">
    <property type="match status" value="1"/>
</dbReference>
<evidence type="ECO:0000313" key="8">
    <source>
        <dbReference type="EMBL" id="OLQ81710.1"/>
    </source>
</evidence>
<dbReference type="GO" id="GO:0016020">
    <property type="term" value="C:membrane"/>
    <property type="evidence" value="ECO:0007669"/>
    <property type="project" value="UniProtKB-SubCell"/>
</dbReference>
<evidence type="ECO:0000256" key="6">
    <source>
        <dbReference type="SAM" id="Phobius"/>
    </source>
</evidence>
<dbReference type="Proteomes" id="UP000186905">
    <property type="component" value="Unassembled WGS sequence"/>
</dbReference>
<evidence type="ECO:0000256" key="1">
    <source>
        <dbReference type="ARBA" id="ARBA00004167"/>
    </source>
</evidence>
<dbReference type="RefSeq" id="WP_075761701.1">
    <property type="nucleotide sequence ID" value="NZ_MJIL01000033.1"/>
</dbReference>
<name>A0A1Q9H1W4_9GAMM</name>
<feature type="domain" description="Multidrug resistance protein MdtA-like barrel-sandwich hybrid" evidence="7">
    <location>
        <begin position="72"/>
        <end position="268"/>
    </location>
</feature>
<sequence length="407" mass="45889">MLEGLAVWSLFIYLLRMVGMPWNKFTKAFSYLGGAGWLLFVWVGLITFAPMDMSGGSLVQSPHIQLRPASTNIKGHVDEIYVRPNDKVSEGQLIYSLDDEPYQIALDKAESLLNSAKVSLSIAEEDVRIAQESYSAALKDIEISKNQLIATQEDLKLKQTTLRRYLEQNKVVKHTITETQLDEQRTAVQMAIAQEVTLQSQLEKAKLSANKAQLALEKSELTVSSHQVDVESEMENVAQAQWNLEQTKVYAPADGYLTNFIMREGQYVGLMPRIQMYTNEKYVLMRVNHQAIRNVKVGQRAEFTSAVYPGKVFNAEVEGIIEATGEAQGSLLARDDNIRQTTGQNAMNKHHFVRLKLDEHDGYDIPVGSVGLAWISAEKPIPFLAFLDVIRGIIIRMKSQIFFIWSM</sequence>
<organism evidence="8 9">
    <name type="scientific">Photobacterium proteolyticum</name>
    <dbReference type="NCBI Taxonomy" id="1903952"/>
    <lineage>
        <taxon>Bacteria</taxon>
        <taxon>Pseudomonadati</taxon>
        <taxon>Pseudomonadota</taxon>
        <taxon>Gammaproteobacteria</taxon>
        <taxon>Vibrionales</taxon>
        <taxon>Vibrionaceae</taxon>
        <taxon>Photobacterium</taxon>
    </lineage>
</organism>
<evidence type="ECO:0000256" key="4">
    <source>
        <dbReference type="ARBA" id="ARBA00022989"/>
    </source>
</evidence>